<dbReference type="AlphaFoldDB" id="A0AAJ4MPB6"/>
<organism evidence="1 2">
    <name type="scientific">Janthinobacterium lividum</name>
    <dbReference type="NCBI Taxonomy" id="29581"/>
    <lineage>
        <taxon>Bacteria</taxon>
        <taxon>Pseudomonadati</taxon>
        <taxon>Pseudomonadota</taxon>
        <taxon>Betaproteobacteria</taxon>
        <taxon>Burkholderiales</taxon>
        <taxon>Oxalobacteraceae</taxon>
        <taxon>Janthinobacterium</taxon>
    </lineage>
</organism>
<sequence>MTSAQFLSSYCIFSAAVGAFRGGLLPPERTDADSKAVAKAFREATKGLAQPDLARVTEYLHWISAQPDCVESNRTQAYATEFRLDRAMARSGRELIDDGTLITATELCLRTGAAEGHLLQLVRERKIFTMPHWVEGVFGEDYYPAFFAESHYDWASLTAVSEALLGIDGIRKFRFFTTEHPDLDNQTPLKILAATERHGGAVTREQVLERVLLAVKEFRRRAPKLRLKL</sequence>
<dbReference type="Proteomes" id="UP000662821">
    <property type="component" value="Chromosome"/>
</dbReference>
<reference evidence="1 2" key="1">
    <citation type="submission" date="2021-03" db="EMBL/GenBank/DDBJ databases">
        <title>Draft genome sequence of Janthinobacterium sp. strain PLB02 isolated from infected primmorphs (Lubomirskia baicalensis).</title>
        <authorList>
            <person name="Chernogor L.I."/>
            <person name="Belikov S.I."/>
            <person name="Petrushin I.S."/>
        </authorList>
    </citation>
    <scope>NUCLEOTIDE SEQUENCE [LARGE SCALE GENOMIC DNA]</scope>
    <source>
        <strain evidence="1 2">PLB02</strain>
    </source>
</reference>
<dbReference type="EMBL" id="CP071520">
    <property type="protein sequence ID" value="QSX94619.1"/>
    <property type="molecule type" value="Genomic_DNA"/>
</dbReference>
<proteinExistence type="predicted"/>
<gene>
    <name evidence="1" type="ORF">J3P46_18035</name>
</gene>
<name>A0AAJ4MPB6_9BURK</name>
<evidence type="ECO:0000313" key="1">
    <source>
        <dbReference type="EMBL" id="QSX94619.1"/>
    </source>
</evidence>
<dbReference type="RefSeq" id="WP_151096146.1">
    <property type="nucleotide sequence ID" value="NZ_CP071520.1"/>
</dbReference>
<accession>A0AAJ4MPB6</accession>
<evidence type="ECO:0000313" key="2">
    <source>
        <dbReference type="Proteomes" id="UP000662821"/>
    </source>
</evidence>
<protein>
    <submittedName>
        <fullName evidence="1">Uncharacterized protein</fullName>
    </submittedName>
</protein>